<keyword evidence="1" id="KW-0812">Transmembrane</keyword>
<gene>
    <name evidence="2" type="ORF">CISG_02047</name>
</gene>
<reference evidence="3" key="1">
    <citation type="journal article" date="2010" name="Genome Res.">
        <title>Population genomic sequencing of Coccidioides fungi reveals recent hybridization and transposon control.</title>
        <authorList>
            <person name="Neafsey D.E."/>
            <person name="Barker B.M."/>
            <person name="Sharpton T.J."/>
            <person name="Stajich J.E."/>
            <person name="Park D.J."/>
            <person name="Whiston E."/>
            <person name="Hung C.-Y."/>
            <person name="McMahan C."/>
            <person name="White J."/>
            <person name="Sykes S."/>
            <person name="Heiman D."/>
            <person name="Young S."/>
            <person name="Zeng Q."/>
            <person name="Abouelleil A."/>
            <person name="Aftuck L."/>
            <person name="Bessette D."/>
            <person name="Brown A."/>
            <person name="FitzGerald M."/>
            <person name="Lui A."/>
            <person name="Macdonald J.P."/>
            <person name="Priest M."/>
            <person name="Orbach M.J."/>
            <person name="Galgiani J.N."/>
            <person name="Kirkland T.N."/>
            <person name="Cole G.T."/>
            <person name="Birren B.W."/>
            <person name="Henn M.R."/>
            <person name="Taylor J.W."/>
            <person name="Rounsley S.D."/>
        </authorList>
    </citation>
    <scope>NUCLEOTIDE SEQUENCE [LARGE SCALE GENOMIC DNA]</scope>
    <source>
        <strain evidence="3">RMSCC 3703</strain>
    </source>
</reference>
<evidence type="ECO:0000313" key="3">
    <source>
        <dbReference type="Proteomes" id="UP000054559"/>
    </source>
</evidence>
<protein>
    <submittedName>
        <fullName evidence="2">Uncharacterized protein</fullName>
    </submittedName>
</protein>
<keyword evidence="1" id="KW-1133">Transmembrane helix</keyword>
<dbReference type="AlphaFoldDB" id="A0A0J8R398"/>
<proteinExistence type="predicted"/>
<dbReference type="Proteomes" id="UP000054559">
    <property type="component" value="Unassembled WGS sequence"/>
</dbReference>
<organism evidence="2 3">
    <name type="scientific">Coccidioides immitis RMSCC 3703</name>
    <dbReference type="NCBI Taxonomy" id="454286"/>
    <lineage>
        <taxon>Eukaryota</taxon>
        <taxon>Fungi</taxon>
        <taxon>Dikarya</taxon>
        <taxon>Ascomycota</taxon>
        <taxon>Pezizomycotina</taxon>
        <taxon>Eurotiomycetes</taxon>
        <taxon>Eurotiomycetidae</taxon>
        <taxon>Onygenales</taxon>
        <taxon>Onygenaceae</taxon>
        <taxon>Coccidioides</taxon>
    </lineage>
</organism>
<evidence type="ECO:0000313" key="2">
    <source>
        <dbReference type="EMBL" id="KMU79629.1"/>
    </source>
</evidence>
<accession>A0A0J8R398</accession>
<feature type="transmembrane region" description="Helical" evidence="1">
    <location>
        <begin position="20"/>
        <end position="44"/>
    </location>
</feature>
<evidence type="ECO:0000256" key="1">
    <source>
        <dbReference type="SAM" id="Phobius"/>
    </source>
</evidence>
<keyword evidence="1" id="KW-0472">Membrane</keyword>
<name>A0A0J8R398_COCIT</name>
<dbReference type="EMBL" id="DS268123">
    <property type="protein sequence ID" value="KMU79629.1"/>
    <property type="molecule type" value="Genomic_DNA"/>
</dbReference>
<sequence length="221" mass="24098">MLPLLSSHPSPFYASGASPHHQYLSFAMFSRFSFTVLCVIFVLLESIPRPQGADGDWSSAGNFGSSSPILHSQGRIGTVTSFFYFSRTTFKEVSKYLSCYIQAIADTVVTADGSLNLEILGFWAVLDARTQGIQVDDGASWLLGNGFPLPIESGLLMRKKHRKHGSKRLATAAKRKICDQGFRGILILSFHFPGTNIVTSQLSHMGLAPSSDFLDATVTES</sequence>